<dbReference type="RefSeq" id="WP_008141997.1">
    <property type="nucleotide sequence ID" value="NZ_EQ973637.1"/>
</dbReference>
<proteinExistence type="predicted"/>
<gene>
    <name evidence="1" type="ORF">BACCOPRO_01434</name>
</gene>
<keyword evidence="2" id="KW-1185">Reference proteome</keyword>
<dbReference type="InterPro" id="IPR010272">
    <property type="entry name" value="T6SS_TssF"/>
</dbReference>
<dbReference type="GeneID" id="78404371"/>
<dbReference type="eggNOG" id="COG3519">
    <property type="taxonomic scope" value="Bacteria"/>
</dbReference>
<comment type="caution">
    <text evidence="1">The sequence shown here is derived from an EMBL/GenBank/DDBJ whole genome shotgun (WGS) entry which is preliminary data.</text>
</comment>
<dbReference type="OrthoDB" id="1090083at2"/>
<evidence type="ECO:0008006" key="3">
    <source>
        <dbReference type="Google" id="ProtNLM"/>
    </source>
</evidence>
<accession>S0F776</accession>
<protein>
    <recommendedName>
        <fullName evidence="3">Type VI secretion system baseplate subunit TssF</fullName>
    </recommendedName>
</protein>
<dbReference type="HOGENOM" id="CLU_029440_0_0_10"/>
<name>S0F776_9BACT</name>
<dbReference type="EMBL" id="ACBW01000104">
    <property type="protein sequence ID" value="EEF75940.1"/>
    <property type="molecule type" value="Genomic_DNA"/>
</dbReference>
<dbReference type="AlphaFoldDB" id="S0F776"/>
<dbReference type="STRING" id="547042.BACCOPRO_01434"/>
<sequence length="590" mass="68370">MPDKRHIEIKERILKFAMELWGINESRNMDPVVDLLLDVFANETARLHQEIKASDSRLLHQLSRILIDSKWALPIPAHALMSVTPNNDENCILNAEDHFYTEKFIFGKESIQVFFTPLFNYPLVNAKLGIIAYGNTIKNVSEKNITSNLFLGRKEQIESYVVWLGFDINEEHLSETQEMTFCLIPDNTSFVPFLQMTRFYDCAGKEIPAQFGLKVQDPFSNAHYFDEIKNFYNDYYVKIDLADTDKSLKTLLQQFPSAKQTENIDTSKRFFWIRLRLPEIFNSQDYLNSLNIYLNTYPVVNRKLVYKQHNFATNGRYIPLPCPKGNYFLNVRSICDNTGKEYINRQQQYEENPTGIFDLYFGNLERFDSDSAIDLINQIIQRIKEDGNAFSALNPDLLTAQLKELFSKLSEIEKSVENISRDEKRQRIFALTVPAPNATSAEVKFWTTSGRLANGLDERAFIQQFNMEKYDATSLIFRTPVQGGIVHTEDSSLINSLRYGLVSRDRIVSKQDIYNYIYHKMGNNVDTIHIKDGVTISPERKKGFIRIVQVEIKLKQNIGDFLDLSVFAHFLEKDMTEKSVCNSSYKIVFL</sequence>
<dbReference type="Pfam" id="PF05947">
    <property type="entry name" value="T6SS_TssF"/>
    <property type="match status" value="1"/>
</dbReference>
<evidence type="ECO:0000313" key="1">
    <source>
        <dbReference type="EMBL" id="EEF75940.1"/>
    </source>
</evidence>
<reference evidence="1 2" key="1">
    <citation type="submission" date="2008-12" db="EMBL/GenBank/DDBJ databases">
        <authorList>
            <person name="Fulton L."/>
            <person name="Clifton S."/>
            <person name="Fulton B."/>
            <person name="Xu J."/>
            <person name="Minx P."/>
            <person name="Pepin K.H."/>
            <person name="Johnson M."/>
            <person name="Bhonagiri V."/>
            <person name="Nash W.E."/>
            <person name="Mardis E.R."/>
            <person name="Wilson R.K."/>
        </authorList>
    </citation>
    <scope>NUCLEOTIDE SEQUENCE [LARGE SCALE GENOMIC DNA]</scope>
    <source>
        <strain evidence="1 2">DSM 18228</strain>
    </source>
</reference>
<evidence type="ECO:0000313" key="2">
    <source>
        <dbReference type="Proteomes" id="UP000014073"/>
    </source>
</evidence>
<organism evidence="1 2">
    <name type="scientific">Phocaeicola coprophilus DSM 18228 = JCM 13818</name>
    <dbReference type="NCBI Taxonomy" id="547042"/>
    <lineage>
        <taxon>Bacteria</taxon>
        <taxon>Pseudomonadati</taxon>
        <taxon>Bacteroidota</taxon>
        <taxon>Bacteroidia</taxon>
        <taxon>Bacteroidales</taxon>
        <taxon>Bacteroidaceae</taxon>
        <taxon>Phocaeicola</taxon>
    </lineage>
</organism>
<dbReference type="Proteomes" id="UP000014073">
    <property type="component" value="Unassembled WGS sequence"/>
</dbReference>